<sequence length="357" mass="42327">MAHLMKVNRNQIGGLTRHFERYKKENKEYIKFGNQDIDTEKTRLNYNLAEDKNQLEFIKKRTSEVRCLNRKDVNIMCDWVVTLPEKIKTQEEQELFFKETYNFLEKEYGKENVVSSFVHLDETTPHMHFAFIPVVTDKKKGDLKVSAKELITRKHLQEFHPKLENHMEKVFGRDIGILNDATKAGNKSINELKGETIKIELESLKNDLQAYKRELGMIDIAKDEIKKLEQIVAKEKLFKKDYVEIKKDTFEQFKNMAKNYRKDTTAIKKTNVNLQRKVKNLEKEIDRLIEEKKENIKKVDLAELKEKADTRNKIISLEKRVEKLSNFIINEGLAEKFNKSIEKEIQRNRKIDRGFSR</sequence>
<dbReference type="OrthoDB" id="9800759at2"/>
<dbReference type="KEGG" id="hsd:SD1D_2241"/>
<evidence type="ECO:0008006" key="5">
    <source>
        <dbReference type="Google" id="ProtNLM"/>
    </source>
</evidence>
<evidence type="ECO:0000313" key="4">
    <source>
        <dbReference type="Proteomes" id="UP000196053"/>
    </source>
</evidence>
<protein>
    <recommendedName>
        <fullName evidence="5">Plasmid recombination enzyme</fullName>
    </recommendedName>
</protein>
<feature type="coiled-coil region" evidence="2">
    <location>
        <begin position="194"/>
        <end position="221"/>
    </location>
</feature>
<dbReference type="Pfam" id="PF01076">
    <property type="entry name" value="Mob_Pre"/>
    <property type="match status" value="1"/>
</dbReference>
<dbReference type="EMBL" id="LN879430">
    <property type="protein sequence ID" value="CUH93756.1"/>
    <property type="molecule type" value="Genomic_DNA"/>
</dbReference>
<name>A0A0K8J7Y2_9FIRM</name>
<dbReference type="AlphaFoldDB" id="A0A0K8J7Y2"/>
<dbReference type="Proteomes" id="UP000196053">
    <property type="component" value="Chromosome I"/>
</dbReference>
<dbReference type="InterPro" id="IPR001668">
    <property type="entry name" value="Mob_Pre"/>
</dbReference>
<dbReference type="NCBIfam" id="NF041497">
    <property type="entry name" value="MobV"/>
    <property type="match status" value="1"/>
</dbReference>
<accession>A0A0K8J7Y2</accession>
<reference evidence="4" key="1">
    <citation type="submission" date="2015-09" db="EMBL/GenBank/DDBJ databases">
        <authorList>
            <person name="Wibberg D."/>
        </authorList>
    </citation>
    <scope>NUCLEOTIDE SEQUENCE [LARGE SCALE GENOMIC DNA]</scope>
    <source>
        <strain evidence="4">SD1D</strain>
    </source>
</reference>
<dbReference type="GO" id="GO:0006310">
    <property type="term" value="P:DNA recombination"/>
    <property type="evidence" value="ECO:0007669"/>
    <property type="project" value="InterPro"/>
</dbReference>
<keyword evidence="2" id="KW-0175">Coiled coil</keyword>
<organism evidence="3 4">
    <name type="scientific">Herbinix luporum</name>
    <dbReference type="NCBI Taxonomy" id="1679721"/>
    <lineage>
        <taxon>Bacteria</taxon>
        <taxon>Bacillati</taxon>
        <taxon>Bacillota</taxon>
        <taxon>Clostridia</taxon>
        <taxon>Lachnospirales</taxon>
        <taxon>Lachnospiraceae</taxon>
        <taxon>Herbinix</taxon>
    </lineage>
</organism>
<dbReference type="RefSeq" id="WP_058258982.1">
    <property type="nucleotide sequence ID" value="NZ_LN879430.1"/>
</dbReference>
<evidence type="ECO:0000256" key="2">
    <source>
        <dbReference type="SAM" id="Coils"/>
    </source>
</evidence>
<feature type="coiled-coil region" evidence="2">
    <location>
        <begin position="264"/>
        <end position="305"/>
    </location>
</feature>
<dbReference type="Gene3D" id="3.30.930.30">
    <property type="match status" value="1"/>
</dbReference>
<keyword evidence="4" id="KW-1185">Reference proteome</keyword>
<proteinExistence type="inferred from homology"/>
<gene>
    <name evidence="3" type="ORF">SD1D_2241</name>
</gene>
<comment type="similarity">
    <text evidence="1">Belongs to the plasmid mobilization pre family.</text>
</comment>
<evidence type="ECO:0000313" key="3">
    <source>
        <dbReference type="EMBL" id="CUH93756.1"/>
    </source>
</evidence>
<evidence type="ECO:0000256" key="1">
    <source>
        <dbReference type="ARBA" id="ARBA00010657"/>
    </source>
</evidence>
<dbReference type="CDD" id="cd17242">
    <property type="entry name" value="MobM_relaxase"/>
    <property type="match status" value="1"/>
</dbReference>
<dbReference type="GO" id="GO:0003677">
    <property type="term" value="F:DNA binding"/>
    <property type="evidence" value="ECO:0007669"/>
    <property type="project" value="InterPro"/>
</dbReference>